<reference evidence="5" key="1">
    <citation type="submission" date="2025-08" db="UniProtKB">
        <authorList>
            <consortium name="Ensembl"/>
        </authorList>
    </citation>
    <scope>IDENTIFICATION</scope>
</reference>
<dbReference type="InterPro" id="IPR001436">
    <property type="entry name" value="Alpha-crystallin/sHSP_animal"/>
</dbReference>
<dbReference type="GeneID" id="112148625"/>
<dbReference type="PRINTS" id="PR00299">
    <property type="entry name" value="ACRYSTALLIN"/>
</dbReference>
<feature type="region of interest" description="Disordered" evidence="3">
    <location>
        <begin position="167"/>
        <end position="285"/>
    </location>
</feature>
<dbReference type="GO" id="GO:0005737">
    <property type="term" value="C:cytoplasm"/>
    <property type="evidence" value="ECO:0007669"/>
    <property type="project" value="TreeGrafter"/>
</dbReference>
<dbReference type="Ensembl" id="ENSOMET00000018129.1">
    <property type="protein sequence ID" value="ENSOMEP00000011135.1"/>
    <property type="gene ID" value="ENSOMEG00000012428.1"/>
</dbReference>
<dbReference type="PANTHER" id="PTHR45640">
    <property type="entry name" value="HEAT SHOCK PROTEIN HSP-12.2-RELATED"/>
    <property type="match status" value="1"/>
</dbReference>
<dbReference type="SUPFAM" id="SSF49764">
    <property type="entry name" value="HSP20-like chaperones"/>
    <property type="match status" value="1"/>
</dbReference>
<evidence type="ECO:0000313" key="5">
    <source>
        <dbReference type="Ensembl" id="ENSOMEP00000011135.1"/>
    </source>
</evidence>
<feature type="compositionally biased region" description="Acidic residues" evidence="3">
    <location>
        <begin position="252"/>
        <end position="261"/>
    </location>
</feature>
<dbReference type="AlphaFoldDB" id="A0A3B3BZX9"/>
<dbReference type="GeneTree" id="ENSGT00940000155882"/>
<dbReference type="PaxDb" id="30732-ENSOMEP00000011135"/>
<dbReference type="Gene3D" id="2.60.40.790">
    <property type="match status" value="1"/>
</dbReference>
<evidence type="ECO:0000256" key="1">
    <source>
        <dbReference type="PROSITE-ProRule" id="PRU00285"/>
    </source>
</evidence>
<dbReference type="GO" id="GO:0043066">
    <property type="term" value="P:negative regulation of apoptotic process"/>
    <property type="evidence" value="ECO:0007669"/>
    <property type="project" value="TreeGrafter"/>
</dbReference>
<evidence type="ECO:0000313" key="6">
    <source>
        <dbReference type="Proteomes" id="UP000261560"/>
    </source>
</evidence>
<feature type="compositionally biased region" description="Acidic residues" evidence="3">
    <location>
        <begin position="167"/>
        <end position="185"/>
    </location>
</feature>
<accession>A0A3B3BZX9</accession>
<feature type="compositionally biased region" description="Polar residues" evidence="3">
    <location>
        <begin position="228"/>
        <end position="237"/>
    </location>
</feature>
<dbReference type="PROSITE" id="PS01031">
    <property type="entry name" value="SHSP"/>
    <property type="match status" value="1"/>
</dbReference>
<dbReference type="OrthoDB" id="1431247at2759"/>
<dbReference type="InterPro" id="IPR008978">
    <property type="entry name" value="HSP20-like_chaperone"/>
</dbReference>
<comment type="similarity">
    <text evidence="1 2">Belongs to the small heat shock protein (HSP20) family.</text>
</comment>
<evidence type="ECO:0000256" key="3">
    <source>
        <dbReference type="SAM" id="MobiDB-lite"/>
    </source>
</evidence>
<reference evidence="5" key="2">
    <citation type="submission" date="2025-09" db="UniProtKB">
        <authorList>
            <consortium name="Ensembl"/>
        </authorList>
    </citation>
    <scope>IDENTIFICATION</scope>
</reference>
<evidence type="ECO:0000259" key="4">
    <source>
        <dbReference type="PROSITE" id="PS01031"/>
    </source>
</evidence>
<dbReference type="GO" id="GO:0051082">
    <property type="term" value="F:unfolded protein binding"/>
    <property type="evidence" value="ECO:0007669"/>
    <property type="project" value="TreeGrafter"/>
</dbReference>
<dbReference type="RefSeq" id="XP_024131632.1">
    <property type="nucleotide sequence ID" value="XM_024275864.2"/>
</dbReference>
<organism evidence="5 6">
    <name type="scientific">Oryzias melastigma</name>
    <name type="common">Marine medaka</name>
    <dbReference type="NCBI Taxonomy" id="30732"/>
    <lineage>
        <taxon>Eukaryota</taxon>
        <taxon>Metazoa</taxon>
        <taxon>Chordata</taxon>
        <taxon>Craniata</taxon>
        <taxon>Vertebrata</taxon>
        <taxon>Euteleostomi</taxon>
        <taxon>Actinopterygii</taxon>
        <taxon>Neopterygii</taxon>
        <taxon>Teleostei</taxon>
        <taxon>Neoteleostei</taxon>
        <taxon>Acanthomorphata</taxon>
        <taxon>Ovalentaria</taxon>
        <taxon>Atherinomorphae</taxon>
        <taxon>Beloniformes</taxon>
        <taxon>Adrianichthyidae</taxon>
        <taxon>Oryziinae</taxon>
        <taxon>Oryzias</taxon>
    </lineage>
</organism>
<evidence type="ECO:0000256" key="2">
    <source>
        <dbReference type="RuleBase" id="RU003616"/>
    </source>
</evidence>
<dbReference type="GO" id="GO:0005634">
    <property type="term" value="C:nucleus"/>
    <property type="evidence" value="ECO:0007669"/>
    <property type="project" value="TreeGrafter"/>
</dbReference>
<dbReference type="InterPro" id="IPR002068">
    <property type="entry name" value="A-crystallin/Hsp20_dom"/>
</dbReference>
<dbReference type="STRING" id="30732.ENSOMEP00000011135"/>
<dbReference type="KEGG" id="oml:112148625"/>
<dbReference type="GO" id="GO:0009408">
    <property type="term" value="P:response to heat"/>
    <property type="evidence" value="ECO:0007669"/>
    <property type="project" value="TreeGrafter"/>
</dbReference>
<dbReference type="Pfam" id="PF00011">
    <property type="entry name" value="HSP20"/>
    <property type="match status" value="1"/>
</dbReference>
<sequence length="285" mass="32118">MEQAQSREERPSPPWYPLRRWWQPSWCFSPDVGLPPSLERGDPRWTDADPFQRSFCSGFLHGTVHRPSLKVDTWGVSMDVAHFSPSEISLTVRDGFLEVRGNHEEKPDQHGFISRCFTRKYRLPAEVDAAKIVSSLSVDGILTVEAPVPETSVPAAFLIPIQVENEGSAEEEVEEKDQVEEESESGLDQAKPGCSTAELQHEEESEPAEDEDKSDLQKSSEDQETMESQEVQKASNQAEHEEPDGDVKAQETVDEPEELLPSEEKNPPSEEQNQVLEEAHVKEEQ</sequence>
<keyword evidence="6" id="KW-1185">Reference proteome</keyword>
<protein>
    <submittedName>
        <fullName evidence="5">Heat shock protein beta-1-like</fullName>
    </submittedName>
</protein>
<dbReference type="PANTHER" id="PTHR45640:SF7">
    <property type="entry name" value="HEAT SHOCK PROTEIN BETA-1"/>
    <property type="match status" value="1"/>
</dbReference>
<feature type="compositionally biased region" description="Acidic residues" evidence="3">
    <location>
        <begin position="201"/>
        <end position="213"/>
    </location>
</feature>
<name>A0A3B3BZX9_ORYME</name>
<dbReference type="GO" id="GO:0042026">
    <property type="term" value="P:protein refolding"/>
    <property type="evidence" value="ECO:0007669"/>
    <property type="project" value="TreeGrafter"/>
</dbReference>
<dbReference type="Proteomes" id="UP000261560">
    <property type="component" value="Unplaced"/>
</dbReference>
<feature type="domain" description="SHSP" evidence="4">
    <location>
        <begin position="55"/>
        <end position="164"/>
    </location>
</feature>
<dbReference type="CDD" id="cd06526">
    <property type="entry name" value="metazoan_ACD"/>
    <property type="match status" value="1"/>
</dbReference>
<proteinExistence type="inferred from homology"/>